<organism evidence="1">
    <name type="scientific">Lygus hesperus</name>
    <name type="common">Western plant bug</name>
    <dbReference type="NCBI Taxonomy" id="30085"/>
    <lineage>
        <taxon>Eukaryota</taxon>
        <taxon>Metazoa</taxon>
        <taxon>Ecdysozoa</taxon>
        <taxon>Arthropoda</taxon>
        <taxon>Hexapoda</taxon>
        <taxon>Insecta</taxon>
        <taxon>Pterygota</taxon>
        <taxon>Neoptera</taxon>
        <taxon>Paraneoptera</taxon>
        <taxon>Hemiptera</taxon>
        <taxon>Heteroptera</taxon>
        <taxon>Panheteroptera</taxon>
        <taxon>Cimicomorpha</taxon>
        <taxon>Miridae</taxon>
        <taxon>Mirini</taxon>
        <taxon>Lygus</taxon>
    </lineage>
</organism>
<evidence type="ECO:0000313" key="1">
    <source>
        <dbReference type="EMBL" id="JAG58455.1"/>
    </source>
</evidence>
<protein>
    <submittedName>
        <fullName evidence="1">Uncharacterized protein</fullName>
    </submittedName>
</protein>
<feature type="non-terminal residue" evidence="1">
    <location>
        <position position="135"/>
    </location>
</feature>
<proteinExistence type="predicted"/>
<feature type="non-terminal residue" evidence="1">
    <location>
        <position position="1"/>
    </location>
</feature>
<accession>A0A0K8SZU9</accession>
<dbReference type="AlphaFoldDB" id="A0A0K8SZU9"/>
<sequence length="135" mass="15174">TALVTSSNLDYSDLVCHKTCDECLDVLWEKGIVTTDPDKLADHRFHIIHDGHEYVIKVSAAKAGDSRKQGCQAQKTGISQGIIYYTGRPLKPIVVNVFLGPHDRNTMTVTWMIFSIDELKKYSIIKQMMDGSKCK</sequence>
<name>A0A0K8SZU9_LYGHE</name>
<dbReference type="EMBL" id="GBRD01007366">
    <property type="protein sequence ID" value="JAG58455.1"/>
    <property type="molecule type" value="Transcribed_RNA"/>
</dbReference>
<reference evidence="1" key="1">
    <citation type="submission" date="2014-09" db="EMBL/GenBank/DDBJ databases">
        <authorList>
            <person name="Magalhaes I.L.F."/>
            <person name="Oliveira U."/>
            <person name="Santos F.R."/>
            <person name="Vidigal T.H.D.A."/>
            <person name="Brescovit A.D."/>
            <person name="Santos A.J."/>
        </authorList>
    </citation>
    <scope>NUCLEOTIDE SEQUENCE</scope>
</reference>